<feature type="modified residue" description="4-aspartylphosphate" evidence="2">
    <location>
        <position position="53"/>
    </location>
</feature>
<dbReference type="GO" id="GO:0000160">
    <property type="term" value="P:phosphorelay signal transduction system"/>
    <property type="evidence" value="ECO:0007669"/>
    <property type="project" value="InterPro"/>
</dbReference>
<dbReference type="InterPro" id="IPR011006">
    <property type="entry name" value="CheY-like_superfamily"/>
</dbReference>
<organism evidence="4 5">
    <name type="scientific">Telmatospirillum siberiense</name>
    <dbReference type="NCBI Taxonomy" id="382514"/>
    <lineage>
        <taxon>Bacteria</taxon>
        <taxon>Pseudomonadati</taxon>
        <taxon>Pseudomonadota</taxon>
        <taxon>Alphaproteobacteria</taxon>
        <taxon>Rhodospirillales</taxon>
        <taxon>Rhodospirillaceae</taxon>
        <taxon>Telmatospirillum</taxon>
    </lineage>
</organism>
<evidence type="ECO:0000256" key="2">
    <source>
        <dbReference type="PROSITE-ProRule" id="PRU00169"/>
    </source>
</evidence>
<dbReference type="Proteomes" id="UP000233293">
    <property type="component" value="Unassembled WGS sequence"/>
</dbReference>
<gene>
    <name evidence="4" type="ORF">CWS72_08825</name>
</gene>
<dbReference type="SMART" id="SM00448">
    <property type="entry name" value="REC"/>
    <property type="match status" value="1"/>
</dbReference>
<dbReference type="RefSeq" id="WP_101250224.1">
    <property type="nucleotide sequence ID" value="NZ_PIUM01000007.1"/>
</dbReference>
<dbReference type="OrthoDB" id="7243049at2"/>
<dbReference type="Pfam" id="PF00072">
    <property type="entry name" value="Response_reg"/>
    <property type="match status" value="1"/>
</dbReference>
<name>A0A2N3PX58_9PROT</name>
<dbReference type="EMBL" id="PIUM01000007">
    <property type="protein sequence ID" value="PKU24965.1"/>
    <property type="molecule type" value="Genomic_DNA"/>
</dbReference>
<dbReference type="PROSITE" id="PS50110">
    <property type="entry name" value="RESPONSE_REGULATORY"/>
    <property type="match status" value="1"/>
</dbReference>
<reference evidence="5" key="1">
    <citation type="submission" date="2017-12" db="EMBL/GenBank/DDBJ databases">
        <title>Draft genome sequence of Telmatospirillum siberiense 26-4b1T, an acidotolerant peatland alphaproteobacterium potentially involved in sulfur cycling.</title>
        <authorList>
            <person name="Hausmann B."/>
            <person name="Pjevac P."/>
            <person name="Schreck K."/>
            <person name="Herbold C.W."/>
            <person name="Daims H."/>
            <person name="Wagner M."/>
            <person name="Pester M."/>
            <person name="Loy A."/>
        </authorList>
    </citation>
    <scope>NUCLEOTIDE SEQUENCE [LARGE SCALE GENOMIC DNA]</scope>
    <source>
        <strain evidence="5">26-4b1</strain>
    </source>
</reference>
<evidence type="ECO:0000313" key="5">
    <source>
        <dbReference type="Proteomes" id="UP000233293"/>
    </source>
</evidence>
<proteinExistence type="predicted"/>
<protein>
    <submittedName>
        <fullName evidence="4">Response regulator</fullName>
    </submittedName>
</protein>
<keyword evidence="5" id="KW-1185">Reference proteome</keyword>
<keyword evidence="1 2" id="KW-0597">Phosphoprotein</keyword>
<comment type="caution">
    <text evidence="4">The sequence shown here is derived from an EMBL/GenBank/DDBJ whole genome shotgun (WGS) entry which is preliminary data.</text>
</comment>
<dbReference type="PANTHER" id="PTHR44591:SF3">
    <property type="entry name" value="RESPONSE REGULATORY DOMAIN-CONTAINING PROTEIN"/>
    <property type="match status" value="1"/>
</dbReference>
<dbReference type="SUPFAM" id="SSF52172">
    <property type="entry name" value="CheY-like"/>
    <property type="match status" value="1"/>
</dbReference>
<accession>A0A2N3PX58</accession>
<dbReference type="Gene3D" id="3.40.50.2300">
    <property type="match status" value="1"/>
</dbReference>
<evidence type="ECO:0000259" key="3">
    <source>
        <dbReference type="PROSITE" id="PS50110"/>
    </source>
</evidence>
<dbReference type="InterPro" id="IPR050595">
    <property type="entry name" value="Bact_response_regulator"/>
</dbReference>
<dbReference type="InterPro" id="IPR001789">
    <property type="entry name" value="Sig_transdc_resp-reg_receiver"/>
</dbReference>
<evidence type="ECO:0000313" key="4">
    <source>
        <dbReference type="EMBL" id="PKU24965.1"/>
    </source>
</evidence>
<evidence type="ECO:0000256" key="1">
    <source>
        <dbReference type="ARBA" id="ARBA00022553"/>
    </source>
</evidence>
<sequence length="127" mass="13236">MAKILVVEDADAVRRAIVAVLATLGGHDVLSAADGGSALEILDQQEIDLAITDIWMPGEDGIAFLRKAKAKRPDLPVIVVTGGGPAFPPIELSLSVVEAHGADAVLIKPFEDADLLAAVARLTRHPS</sequence>
<dbReference type="AlphaFoldDB" id="A0A2N3PX58"/>
<feature type="domain" description="Response regulatory" evidence="3">
    <location>
        <begin position="3"/>
        <end position="123"/>
    </location>
</feature>
<dbReference type="PANTHER" id="PTHR44591">
    <property type="entry name" value="STRESS RESPONSE REGULATOR PROTEIN 1"/>
    <property type="match status" value="1"/>
</dbReference>